<dbReference type="CDD" id="cd14852">
    <property type="entry name" value="LD-carboxypeptidase"/>
    <property type="match status" value="1"/>
</dbReference>
<dbReference type="InterPro" id="IPR052179">
    <property type="entry name" value="DD-CPase-like"/>
</dbReference>
<keyword evidence="4" id="KW-0645">Protease</keyword>
<keyword evidence="4" id="KW-0378">Hydrolase</keyword>
<keyword evidence="2" id="KW-1133">Transmembrane helix</keyword>
<feature type="region of interest" description="Disordered" evidence="1">
    <location>
        <begin position="148"/>
        <end position="177"/>
    </location>
</feature>
<dbReference type="PANTHER" id="PTHR34385">
    <property type="entry name" value="D-ALANYL-D-ALANINE CARBOXYPEPTIDASE"/>
    <property type="match status" value="1"/>
</dbReference>
<keyword evidence="2" id="KW-0472">Membrane</keyword>
<dbReference type="InterPro" id="IPR003709">
    <property type="entry name" value="VanY-like_core_dom"/>
</dbReference>
<dbReference type="Gene3D" id="3.30.1380.10">
    <property type="match status" value="1"/>
</dbReference>
<dbReference type="SUPFAM" id="SSF55166">
    <property type="entry name" value="Hedgehog/DD-peptidase"/>
    <property type="match status" value="1"/>
</dbReference>
<sequence length="263" mass="28276">MAVRATLSPAPQVKNKSARLLWGLSSVGAIALLGVGLFFALRPQFAASTAATTSGAADPSPEAPSPVNPSASASPSSQMLNHYPYNEAPQNELTPITPNGEILMRKAAATKFMEMQEAASAAGVTLVPISGFRSQEDQERIFFDVKAQRGQDTATRSEVSAPPGHSEHHTGYAVDIGDGDRPDLNLQTDFETDQAFKWLKENAGFYSFEMSFPKNNAQGVSYEPWHWRFVGDRNSLETFYRARSSVPPSAPTPGSTSAPAKAK</sequence>
<dbReference type="Pfam" id="PF02557">
    <property type="entry name" value="VanY"/>
    <property type="match status" value="1"/>
</dbReference>
<keyword evidence="2" id="KW-0812">Transmembrane</keyword>
<feature type="compositionally biased region" description="Low complexity" evidence="1">
    <location>
        <begin position="68"/>
        <end position="77"/>
    </location>
</feature>
<reference evidence="4" key="1">
    <citation type="submission" date="2021-05" db="EMBL/GenBank/DDBJ databases">
        <authorList>
            <person name="Pietrasiak N."/>
            <person name="Ward R."/>
            <person name="Stajich J.E."/>
            <person name="Kurbessoian T."/>
        </authorList>
    </citation>
    <scope>NUCLEOTIDE SEQUENCE</scope>
    <source>
        <strain evidence="4">UHER 2000/2452</strain>
    </source>
</reference>
<feature type="transmembrane region" description="Helical" evidence="2">
    <location>
        <begin position="20"/>
        <end position="41"/>
    </location>
</feature>
<feature type="compositionally biased region" description="Low complexity" evidence="1">
    <location>
        <begin position="244"/>
        <end position="263"/>
    </location>
</feature>
<dbReference type="AlphaFoldDB" id="A0A951QD74"/>
<evidence type="ECO:0000313" key="4">
    <source>
        <dbReference type="EMBL" id="MBW4660404.1"/>
    </source>
</evidence>
<feature type="region of interest" description="Disordered" evidence="1">
    <location>
        <begin position="52"/>
        <end position="97"/>
    </location>
</feature>
<organism evidence="4 5">
    <name type="scientific">Drouetiella hepatica Uher 2000/2452</name>
    <dbReference type="NCBI Taxonomy" id="904376"/>
    <lineage>
        <taxon>Bacteria</taxon>
        <taxon>Bacillati</taxon>
        <taxon>Cyanobacteriota</taxon>
        <taxon>Cyanophyceae</taxon>
        <taxon>Oculatellales</taxon>
        <taxon>Oculatellaceae</taxon>
        <taxon>Drouetiella</taxon>
    </lineage>
</organism>
<comment type="caution">
    <text evidence="4">The sequence shown here is derived from an EMBL/GenBank/DDBJ whole genome shotgun (WGS) entry which is preliminary data.</text>
</comment>
<keyword evidence="4" id="KW-0121">Carboxypeptidase</keyword>
<evidence type="ECO:0000313" key="5">
    <source>
        <dbReference type="Proteomes" id="UP000757435"/>
    </source>
</evidence>
<evidence type="ECO:0000256" key="2">
    <source>
        <dbReference type="SAM" id="Phobius"/>
    </source>
</evidence>
<dbReference type="GO" id="GO:0004180">
    <property type="term" value="F:carboxypeptidase activity"/>
    <property type="evidence" value="ECO:0007669"/>
    <property type="project" value="UniProtKB-KW"/>
</dbReference>
<dbReference type="PANTHER" id="PTHR34385:SF1">
    <property type="entry name" value="PEPTIDOGLYCAN L-ALANYL-D-GLUTAMATE ENDOPEPTIDASE CWLK"/>
    <property type="match status" value="1"/>
</dbReference>
<accession>A0A951QD74</accession>
<dbReference type="Proteomes" id="UP000757435">
    <property type="component" value="Unassembled WGS sequence"/>
</dbReference>
<gene>
    <name evidence="4" type="ORF">KME15_17160</name>
</gene>
<dbReference type="InterPro" id="IPR009045">
    <property type="entry name" value="Zn_M74/Hedgehog-like"/>
</dbReference>
<feature type="compositionally biased region" description="Polar residues" evidence="1">
    <location>
        <begin position="88"/>
        <end position="97"/>
    </location>
</feature>
<reference evidence="4" key="2">
    <citation type="journal article" date="2022" name="Microbiol. Resour. Announc.">
        <title>Metagenome Sequencing to Explore Phylogenomics of Terrestrial Cyanobacteria.</title>
        <authorList>
            <person name="Ward R.D."/>
            <person name="Stajich J.E."/>
            <person name="Johansen J.R."/>
            <person name="Huntemann M."/>
            <person name="Clum A."/>
            <person name="Foster B."/>
            <person name="Foster B."/>
            <person name="Roux S."/>
            <person name="Palaniappan K."/>
            <person name="Varghese N."/>
            <person name="Mukherjee S."/>
            <person name="Reddy T.B.K."/>
            <person name="Daum C."/>
            <person name="Copeland A."/>
            <person name="Chen I.A."/>
            <person name="Ivanova N.N."/>
            <person name="Kyrpides N.C."/>
            <person name="Shapiro N."/>
            <person name="Eloe-Fadrosh E.A."/>
            <person name="Pietrasiak N."/>
        </authorList>
    </citation>
    <scope>NUCLEOTIDE SEQUENCE</scope>
    <source>
        <strain evidence="4">UHER 2000/2452</strain>
    </source>
</reference>
<feature type="region of interest" description="Disordered" evidence="1">
    <location>
        <begin position="243"/>
        <end position="263"/>
    </location>
</feature>
<dbReference type="EMBL" id="JAHHHD010000020">
    <property type="protein sequence ID" value="MBW4660404.1"/>
    <property type="molecule type" value="Genomic_DNA"/>
</dbReference>
<feature type="domain" description="D-alanyl-D-alanine carboxypeptidase-like core" evidence="3">
    <location>
        <begin position="102"/>
        <end position="232"/>
    </location>
</feature>
<dbReference type="InterPro" id="IPR058193">
    <property type="entry name" value="VanY/YodJ_core_dom"/>
</dbReference>
<protein>
    <submittedName>
        <fullName evidence="4">D-alanyl-D-alanine carboxypeptidase family protein</fullName>
    </submittedName>
</protein>
<evidence type="ECO:0000259" key="3">
    <source>
        <dbReference type="Pfam" id="PF02557"/>
    </source>
</evidence>
<evidence type="ECO:0000256" key="1">
    <source>
        <dbReference type="SAM" id="MobiDB-lite"/>
    </source>
</evidence>
<dbReference type="GO" id="GO:0006508">
    <property type="term" value="P:proteolysis"/>
    <property type="evidence" value="ECO:0007669"/>
    <property type="project" value="InterPro"/>
</dbReference>
<proteinExistence type="predicted"/>
<name>A0A951QD74_9CYAN</name>